<dbReference type="OrthoDB" id="5835829at2759"/>
<keyword evidence="3" id="KW-0328">Glycosyltransferase</keyword>
<sequence>MTRFEVIFVATPAVGNLVPAVEFANLLTKHDPRFSSTFLIITMPQRPLVNTYIQSRPSTNNLRFLHLPLVDLPTPDQYQSSVAFISLFIQKHKSHIKDAILNLIPSDSESHPHSARLAGLFVDMFSTTIIDVAAELGIPSYLFFASPASFLGFALHLPQLATESLHSETEFAVPSFKNPLPRTVLPNLILKERDGYSWIVYHAKRYSETEGIVINTVQELEPHALESLSSPNHIPIPSVYPIGPVLDLDGPSRWDPNPAQYDRIMNWLDQQPVSSVVFLCFGSLGSLSEDQVREIAIGLERAEVRFLWALREPPKAQLQDPTDYKNPENVLPDGFLKRTAKMGLVCGWVPQVKILAHTAIGGFVSHCGWNSIMESLWYGVPIATWPIYAEQQMNAFEMVKELGLALEIRLDYRGGCDLVYADAVEVAIKRLMNGCDEIGRKVKEMGEKCQSALMENGSSYKSLVSLVEKLTSST</sequence>
<dbReference type="PROSITE" id="PS00375">
    <property type="entry name" value="UDPGT"/>
    <property type="match status" value="1"/>
</dbReference>
<gene>
    <name evidence="5" type="ORF">G2W53_043045</name>
</gene>
<name>A0A834SI26_9FABA</name>
<evidence type="ECO:0000256" key="4">
    <source>
        <dbReference type="RuleBase" id="RU362057"/>
    </source>
</evidence>
<dbReference type="PANTHER" id="PTHR48048:SF81">
    <property type="entry name" value="GLYCOSYLTRANSFERASE"/>
    <property type="match status" value="1"/>
</dbReference>
<dbReference type="InterPro" id="IPR002213">
    <property type="entry name" value="UDP_glucos_trans"/>
</dbReference>
<proteinExistence type="inferred from homology"/>
<keyword evidence="2 3" id="KW-0808">Transferase</keyword>
<dbReference type="PANTHER" id="PTHR48048">
    <property type="entry name" value="GLYCOSYLTRANSFERASE"/>
    <property type="match status" value="1"/>
</dbReference>
<protein>
    <recommendedName>
        <fullName evidence="4">Glycosyltransferase</fullName>
        <ecNumber evidence="4">2.4.1.-</ecNumber>
    </recommendedName>
</protein>
<dbReference type="EMBL" id="JAAIUW010000013">
    <property type="protein sequence ID" value="KAF7803934.1"/>
    <property type="molecule type" value="Genomic_DNA"/>
</dbReference>
<dbReference type="GO" id="GO:0035251">
    <property type="term" value="F:UDP-glucosyltransferase activity"/>
    <property type="evidence" value="ECO:0007669"/>
    <property type="project" value="InterPro"/>
</dbReference>
<comment type="caution">
    <text evidence="5">The sequence shown here is derived from an EMBL/GenBank/DDBJ whole genome shotgun (WGS) entry which is preliminary data.</text>
</comment>
<dbReference type="AlphaFoldDB" id="A0A834SI26"/>
<evidence type="ECO:0000313" key="6">
    <source>
        <dbReference type="Proteomes" id="UP000634136"/>
    </source>
</evidence>
<dbReference type="Pfam" id="PF00201">
    <property type="entry name" value="UDPGT"/>
    <property type="match status" value="1"/>
</dbReference>
<evidence type="ECO:0000313" key="5">
    <source>
        <dbReference type="EMBL" id="KAF7803934.1"/>
    </source>
</evidence>
<comment type="similarity">
    <text evidence="1 3">Belongs to the UDP-glycosyltransferase family.</text>
</comment>
<dbReference type="FunFam" id="3.40.50.2000:FF:000056">
    <property type="entry name" value="Glycosyltransferase"/>
    <property type="match status" value="1"/>
</dbReference>
<dbReference type="Gene3D" id="3.40.50.2000">
    <property type="entry name" value="Glycogen Phosphorylase B"/>
    <property type="match status" value="2"/>
</dbReference>
<keyword evidence="6" id="KW-1185">Reference proteome</keyword>
<organism evidence="5 6">
    <name type="scientific">Senna tora</name>
    <dbReference type="NCBI Taxonomy" id="362788"/>
    <lineage>
        <taxon>Eukaryota</taxon>
        <taxon>Viridiplantae</taxon>
        <taxon>Streptophyta</taxon>
        <taxon>Embryophyta</taxon>
        <taxon>Tracheophyta</taxon>
        <taxon>Spermatophyta</taxon>
        <taxon>Magnoliopsida</taxon>
        <taxon>eudicotyledons</taxon>
        <taxon>Gunneridae</taxon>
        <taxon>Pentapetalae</taxon>
        <taxon>rosids</taxon>
        <taxon>fabids</taxon>
        <taxon>Fabales</taxon>
        <taxon>Fabaceae</taxon>
        <taxon>Caesalpinioideae</taxon>
        <taxon>Cassia clade</taxon>
        <taxon>Senna</taxon>
    </lineage>
</organism>
<reference evidence="5" key="1">
    <citation type="submission" date="2020-09" db="EMBL/GenBank/DDBJ databases">
        <title>Genome-Enabled Discovery of Anthraquinone Biosynthesis in Senna tora.</title>
        <authorList>
            <person name="Kang S.-H."/>
            <person name="Pandey R.P."/>
            <person name="Lee C.-M."/>
            <person name="Sim J.-S."/>
            <person name="Jeong J.-T."/>
            <person name="Choi B.-S."/>
            <person name="Jung M."/>
            <person name="Ginzburg D."/>
            <person name="Zhao K."/>
            <person name="Won S.Y."/>
            <person name="Oh T.-J."/>
            <person name="Yu Y."/>
            <person name="Kim N.-H."/>
            <person name="Lee O.R."/>
            <person name="Lee T.-H."/>
            <person name="Bashyal P."/>
            <person name="Kim T.-S."/>
            <person name="Lee W.-H."/>
            <person name="Kawkins C."/>
            <person name="Kim C.-K."/>
            <person name="Kim J.S."/>
            <person name="Ahn B.O."/>
            <person name="Rhee S.Y."/>
            <person name="Sohng J.K."/>
        </authorList>
    </citation>
    <scope>NUCLEOTIDE SEQUENCE</scope>
    <source>
        <tissue evidence="5">Leaf</tissue>
    </source>
</reference>
<evidence type="ECO:0000256" key="2">
    <source>
        <dbReference type="ARBA" id="ARBA00022679"/>
    </source>
</evidence>
<dbReference type="SUPFAM" id="SSF53756">
    <property type="entry name" value="UDP-Glycosyltransferase/glycogen phosphorylase"/>
    <property type="match status" value="1"/>
</dbReference>
<dbReference type="EC" id="2.4.1.-" evidence="4"/>
<dbReference type="InterPro" id="IPR050481">
    <property type="entry name" value="UDP-glycosyltransf_plant"/>
</dbReference>
<dbReference type="CDD" id="cd03784">
    <property type="entry name" value="GT1_Gtf-like"/>
    <property type="match status" value="1"/>
</dbReference>
<accession>A0A834SI26</accession>
<dbReference type="InterPro" id="IPR035595">
    <property type="entry name" value="UDP_glycos_trans_CS"/>
</dbReference>
<evidence type="ECO:0000256" key="3">
    <source>
        <dbReference type="RuleBase" id="RU003718"/>
    </source>
</evidence>
<evidence type="ECO:0000256" key="1">
    <source>
        <dbReference type="ARBA" id="ARBA00009995"/>
    </source>
</evidence>
<dbReference type="Proteomes" id="UP000634136">
    <property type="component" value="Unassembled WGS sequence"/>
</dbReference>